<sequence>MTNPMGANTSRRNLFKLAGSFGAAAALAGGLAACSPADSQPTPGSTTTAAGTDTTPASPAPAATDGKITAAISYELGTNGYDPMSTTAALTLAANWHTMEGLTELHPATREIYAALGADLPQQVDETTWEVTLRDGAVFHDGTPVTTDDVVFSFERVLNPDNASLYASFIPFIDTVTAKDDKAVTIKTKYPFSLVPERLAVVKIVPKALVEADQKAFDLAPVGTGPYKLTDNGAASQVLKFERFDEYTGPQPARAATMEWQIIPDDSTRTNALSSDSVQAIDSVPAANLAQLAESKSVAAEQGFGLLFLMFNCGSAPMDDVRNRQAVLYALDYDRICKVGMSDLASPAKSFVHEAHPAFKEAKVQYAGNTEKAKELLAETGLKEVRLLSSDHGWFAAVRPMVKESLEAAGLTVTYEEKKSADVYGTIDGNAGAFDIVMAPGDPSVFGDDADLLIRWWYAGDVWTDSRMHWKGQDSYNQVQDLLETAATSTGDEQLGAWHSIFDIVSENAPLYPIFHRKSPTAFDPETLQDFKPIAVTGLSFVGVGSTK</sequence>
<dbReference type="Gene3D" id="3.90.76.10">
    <property type="entry name" value="Dipeptide-binding Protein, Domain 1"/>
    <property type="match status" value="1"/>
</dbReference>
<accession>A0ABP9FLU2</accession>
<keyword evidence="2" id="KW-0813">Transport</keyword>
<dbReference type="EMBL" id="BAABLV010000031">
    <property type="protein sequence ID" value="GAA4901069.1"/>
    <property type="molecule type" value="Genomic_DNA"/>
</dbReference>
<dbReference type="Proteomes" id="UP001501521">
    <property type="component" value="Unassembled WGS sequence"/>
</dbReference>
<protein>
    <submittedName>
        <fullName evidence="7">ABC transporter substrate-binding protein</fullName>
    </submittedName>
</protein>
<feature type="region of interest" description="Disordered" evidence="4">
    <location>
        <begin position="33"/>
        <end position="63"/>
    </location>
</feature>
<dbReference type="InterPro" id="IPR030678">
    <property type="entry name" value="Peptide/Ni-bd"/>
</dbReference>
<dbReference type="PANTHER" id="PTHR30290">
    <property type="entry name" value="PERIPLASMIC BINDING COMPONENT OF ABC TRANSPORTER"/>
    <property type="match status" value="1"/>
</dbReference>
<evidence type="ECO:0000256" key="5">
    <source>
        <dbReference type="SAM" id="SignalP"/>
    </source>
</evidence>
<dbReference type="InterPro" id="IPR039424">
    <property type="entry name" value="SBP_5"/>
</dbReference>
<dbReference type="PROSITE" id="PS51318">
    <property type="entry name" value="TAT"/>
    <property type="match status" value="1"/>
</dbReference>
<dbReference type="InterPro" id="IPR006311">
    <property type="entry name" value="TAT_signal"/>
</dbReference>
<comment type="caution">
    <text evidence="7">The sequence shown here is derived from an EMBL/GenBank/DDBJ whole genome shotgun (WGS) entry which is preliminary data.</text>
</comment>
<evidence type="ECO:0000256" key="2">
    <source>
        <dbReference type="ARBA" id="ARBA00022448"/>
    </source>
</evidence>
<gene>
    <name evidence="7" type="ORF">GCM10025789_19640</name>
</gene>
<keyword evidence="3 5" id="KW-0732">Signal</keyword>
<evidence type="ECO:0000313" key="8">
    <source>
        <dbReference type="Proteomes" id="UP001501521"/>
    </source>
</evidence>
<dbReference type="Gene3D" id="3.40.190.10">
    <property type="entry name" value="Periplasmic binding protein-like II"/>
    <property type="match status" value="1"/>
</dbReference>
<name>A0ABP9FLU2_9ACTN</name>
<feature type="chain" id="PRO_5047205860" evidence="5">
    <location>
        <begin position="29"/>
        <end position="548"/>
    </location>
</feature>
<evidence type="ECO:0000256" key="3">
    <source>
        <dbReference type="ARBA" id="ARBA00022729"/>
    </source>
</evidence>
<comment type="similarity">
    <text evidence="1">Belongs to the bacterial solute-binding protein 5 family.</text>
</comment>
<keyword evidence="8" id="KW-1185">Reference proteome</keyword>
<dbReference type="SUPFAM" id="SSF53850">
    <property type="entry name" value="Periplasmic binding protein-like II"/>
    <property type="match status" value="1"/>
</dbReference>
<dbReference type="InterPro" id="IPR000914">
    <property type="entry name" value="SBP_5_dom"/>
</dbReference>
<proteinExistence type="inferred from homology"/>
<dbReference type="RefSeq" id="WP_345582337.1">
    <property type="nucleotide sequence ID" value="NZ_BAABLV010000031.1"/>
</dbReference>
<dbReference type="Pfam" id="PF00496">
    <property type="entry name" value="SBP_bac_5"/>
    <property type="match status" value="1"/>
</dbReference>
<evidence type="ECO:0000256" key="4">
    <source>
        <dbReference type="SAM" id="MobiDB-lite"/>
    </source>
</evidence>
<dbReference type="Gene3D" id="3.10.105.10">
    <property type="entry name" value="Dipeptide-binding Protein, Domain 3"/>
    <property type="match status" value="1"/>
</dbReference>
<feature type="compositionally biased region" description="Low complexity" evidence="4">
    <location>
        <begin position="41"/>
        <end position="63"/>
    </location>
</feature>
<feature type="domain" description="Solute-binding protein family 5" evidence="6">
    <location>
        <begin position="122"/>
        <end position="460"/>
    </location>
</feature>
<dbReference type="PANTHER" id="PTHR30290:SF9">
    <property type="entry name" value="OLIGOPEPTIDE-BINDING PROTEIN APPA"/>
    <property type="match status" value="1"/>
</dbReference>
<dbReference type="CDD" id="cd00995">
    <property type="entry name" value="PBP2_NikA_DppA_OppA_like"/>
    <property type="match status" value="1"/>
</dbReference>
<organism evidence="7 8">
    <name type="scientific">Tessaracoccus lubricantis</name>
    <dbReference type="NCBI Taxonomy" id="545543"/>
    <lineage>
        <taxon>Bacteria</taxon>
        <taxon>Bacillati</taxon>
        <taxon>Actinomycetota</taxon>
        <taxon>Actinomycetes</taxon>
        <taxon>Propionibacteriales</taxon>
        <taxon>Propionibacteriaceae</taxon>
        <taxon>Tessaracoccus</taxon>
    </lineage>
</organism>
<dbReference type="PIRSF" id="PIRSF002741">
    <property type="entry name" value="MppA"/>
    <property type="match status" value="1"/>
</dbReference>
<evidence type="ECO:0000313" key="7">
    <source>
        <dbReference type="EMBL" id="GAA4901069.1"/>
    </source>
</evidence>
<evidence type="ECO:0000256" key="1">
    <source>
        <dbReference type="ARBA" id="ARBA00005695"/>
    </source>
</evidence>
<reference evidence="8" key="1">
    <citation type="journal article" date="2019" name="Int. J. Syst. Evol. Microbiol.">
        <title>The Global Catalogue of Microorganisms (GCM) 10K type strain sequencing project: providing services to taxonomists for standard genome sequencing and annotation.</title>
        <authorList>
            <consortium name="The Broad Institute Genomics Platform"/>
            <consortium name="The Broad Institute Genome Sequencing Center for Infectious Disease"/>
            <person name="Wu L."/>
            <person name="Ma J."/>
        </authorList>
    </citation>
    <scope>NUCLEOTIDE SEQUENCE [LARGE SCALE GENOMIC DNA]</scope>
    <source>
        <strain evidence="8">JCM 19125</strain>
    </source>
</reference>
<evidence type="ECO:0000259" key="6">
    <source>
        <dbReference type="Pfam" id="PF00496"/>
    </source>
</evidence>
<feature type="signal peptide" evidence="5">
    <location>
        <begin position="1"/>
        <end position="28"/>
    </location>
</feature>